<protein>
    <recommendedName>
        <fullName evidence="4">Ankyrin repeat protein</fullName>
    </recommendedName>
</protein>
<evidence type="ECO:0000256" key="1">
    <source>
        <dbReference type="PROSITE-ProRule" id="PRU00023"/>
    </source>
</evidence>
<keyword evidence="3" id="KW-1185">Reference proteome</keyword>
<dbReference type="PROSITE" id="PS50088">
    <property type="entry name" value="ANK_REPEAT"/>
    <property type="match status" value="2"/>
</dbReference>
<keyword evidence="1" id="KW-0040">ANK repeat</keyword>
<feature type="repeat" description="ANK" evidence="1">
    <location>
        <begin position="109"/>
        <end position="141"/>
    </location>
</feature>
<evidence type="ECO:0000313" key="2">
    <source>
        <dbReference type="EMBL" id="KAK0643892.1"/>
    </source>
</evidence>
<dbReference type="SMART" id="SM00248">
    <property type="entry name" value="ANK"/>
    <property type="match status" value="3"/>
</dbReference>
<dbReference type="Proteomes" id="UP001174936">
    <property type="component" value="Unassembled WGS sequence"/>
</dbReference>
<comment type="caution">
    <text evidence="2">The sequence shown here is derived from an EMBL/GenBank/DDBJ whole genome shotgun (WGS) entry which is preliminary data.</text>
</comment>
<feature type="repeat" description="ANK" evidence="1">
    <location>
        <begin position="36"/>
        <end position="68"/>
    </location>
</feature>
<dbReference type="Gene3D" id="1.25.40.20">
    <property type="entry name" value="Ankyrin repeat-containing domain"/>
    <property type="match status" value="1"/>
</dbReference>
<evidence type="ECO:0008006" key="4">
    <source>
        <dbReference type="Google" id="ProtNLM"/>
    </source>
</evidence>
<gene>
    <name evidence="2" type="ORF">B0T16DRAFT_513220</name>
</gene>
<sequence>MTTPFEDARRHALVGSRLQGWLRDPNVLNNSREPETGYTLLAVAVVTGFVDQVELLLERGANATARCENGETPLLLATWKTEFERPLMVKKLLEHTPKASIDDTCDLAENNTPLMCAIEKLDIDCIRLLAAAGARQHIRNDDGLDAVRLAKYTNKKWVMDALDPQTERLDLASVVANVVSFTRHVVSWVDRKFSGFMKKAFNFRGTRDEITEEKMKALRPGPVEPRPEEFVKDVDTYVKDNPVLDVFFKDNREFVQKMASKLVSLANDTSTDLGSPEVLPKTIQVTMHQQVIYCDDSSSMVNRKGLAEKRWDNQKALALRIARTTTLALPEGEGVALCFINQRRFDSPSLDLEGVGRVLNQVSPQGDTRIGTTLKERILQPWVYTPLAAGSLTRPLLVTVITDGGPEPEPQNMLAAVIEECGDRLFQNGYPRGCVKFLIGQVGSSSQAIEFLNLLKGNDKIADVVHVYAGRLDDKFKSFRNERKLDRWLVETLFKPIAGAEKR</sequence>
<dbReference type="InterPro" id="IPR036770">
    <property type="entry name" value="Ankyrin_rpt-contain_sf"/>
</dbReference>
<proteinExistence type="predicted"/>
<reference evidence="2" key="1">
    <citation type="submission" date="2023-06" db="EMBL/GenBank/DDBJ databases">
        <title>Genome-scale phylogeny and comparative genomics of the fungal order Sordariales.</title>
        <authorList>
            <consortium name="Lawrence Berkeley National Laboratory"/>
            <person name="Hensen N."/>
            <person name="Bonometti L."/>
            <person name="Westerberg I."/>
            <person name="Brannstrom I.O."/>
            <person name="Guillou S."/>
            <person name="Cros-Aarteil S."/>
            <person name="Calhoun S."/>
            <person name="Haridas S."/>
            <person name="Kuo A."/>
            <person name="Mondo S."/>
            <person name="Pangilinan J."/>
            <person name="Riley R."/>
            <person name="Labutti K."/>
            <person name="Andreopoulos B."/>
            <person name="Lipzen A."/>
            <person name="Chen C."/>
            <person name="Yanf M."/>
            <person name="Daum C."/>
            <person name="Ng V."/>
            <person name="Clum A."/>
            <person name="Steindorff A."/>
            <person name="Ohm R."/>
            <person name="Martin F."/>
            <person name="Silar P."/>
            <person name="Natvig D."/>
            <person name="Lalanne C."/>
            <person name="Gautier V."/>
            <person name="Ament-Velasquez S.L."/>
            <person name="Kruys A."/>
            <person name="Hutchinson M.I."/>
            <person name="Powell A.J."/>
            <person name="Barry K."/>
            <person name="Miller A.N."/>
            <person name="Grigoriev I.V."/>
            <person name="Debuchy R."/>
            <person name="Gladieux P."/>
            <person name="Thoren M.H."/>
            <person name="Johannesson H."/>
        </authorList>
    </citation>
    <scope>NUCLEOTIDE SEQUENCE</scope>
    <source>
        <strain evidence="2">SMH2532-1</strain>
    </source>
</reference>
<dbReference type="SUPFAM" id="SSF48403">
    <property type="entry name" value="Ankyrin repeat"/>
    <property type="match status" value="1"/>
</dbReference>
<organism evidence="2 3">
    <name type="scientific">Cercophora newfieldiana</name>
    <dbReference type="NCBI Taxonomy" id="92897"/>
    <lineage>
        <taxon>Eukaryota</taxon>
        <taxon>Fungi</taxon>
        <taxon>Dikarya</taxon>
        <taxon>Ascomycota</taxon>
        <taxon>Pezizomycotina</taxon>
        <taxon>Sordariomycetes</taxon>
        <taxon>Sordariomycetidae</taxon>
        <taxon>Sordariales</taxon>
        <taxon>Lasiosphaeriaceae</taxon>
        <taxon>Cercophora</taxon>
    </lineage>
</organism>
<dbReference type="PROSITE" id="PS50297">
    <property type="entry name" value="ANK_REP_REGION"/>
    <property type="match status" value="1"/>
</dbReference>
<accession>A0AA39Y0S7</accession>
<evidence type="ECO:0000313" key="3">
    <source>
        <dbReference type="Proteomes" id="UP001174936"/>
    </source>
</evidence>
<name>A0AA39Y0S7_9PEZI</name>
<dbReference type="PANTHER" id="PTHR34706">
    <property type="entry name" value="SLR1338 PROTEIN"/>
    <property type="match status" value="1"/>
</dbReference>
<dbReference type="InterPro" id="IPR002110">
    <property type="entry name" value="Ankyrin_rpt"/>
</dbReference>
<dbReference type="AlphaFoldDB" id="A0AA39Y0S7"/>
<dbReference type="PANTHER" id="PTHR34706:SF3">
    <property type="entry name" value="ANKYRIN REPEAT PROTEIN (AFU_ORTHOLOGUE AFUA_7G06200)"/>
    <property type="match status" value="1"/>
</dbReference>
<dbReference type="EMBL" id="JAULSV010000005">
    <property type="protein sequence ID" value="KAK0643892.1"/>
    <property type="molecule type" value="Genomic_DNA"/>
</dbReference>